<accession>A0A0M6WHQ0</accession>
<dbReference type="AlphaFoldDB" id="A0A0M6WHQ0"/>
<gene>
    <name evidence="1" type="ORF">M72_24201</name>
</gene>
<organism evidence="1 2">
    <name type="scientific">Roseburia faecis</name>
    <dbReference type="NCBI Taxonomy" id="301302"/>
    <lineage>
        <taxon>Bacteria</taxon>
        <taxon>Bacillati</taxon>
        <taxon>Bacillota</taxon>
        <taxon>Clostridia</taxon>
        <taxon>Lachnospirales</taxon>
        <taxon>Lachnospiraceae</taxon>
        <taxon>Roseburia</taxon>
    </lineage>
</organism>
<dbReference type="Proteomes" id="UP000049979">
    <property type="component" value="Unassembled WGS sequence"/>
</dbReference>
<evidence type="ECO:0000313" key="2">
    <source>
        <dbReference type="Proteomes" id="UP000049979"/>
    </source>
</evidence>
<evidence type="ECO:0000313" key="1">
    <source>
        <dbReference type="EMBL" id="CRL35599.1"/>
    </source>
</evidence>
<protein>
    <submittedName>
        <fullName evidence="1">Uncharacterized protein</fullName>
    </submittedName>
</protein>
<dbReference type="EMBL" id="CVRR01000009">
    <property type="protein sequence ID" value="CRL35599.1"/>
    <property type="molecule type" value="Genomic_DNA"/>
</dbReference>
<name>A0A0M6WHQ0_9FIRM</name>
<proteinExistence type="predicted"/>
<sequence>MYGNAQNLAALEEKTGPMLAMYRSLKSLLRPYVEDNESSKKEVSSDDWITVLEQMHQCVEQFDMDGVDHAMETMDTFQTPDKLKDLMEQLRVCVADVEMEEIMKLTDTMVNLLQ</sequence>
<reference evidence="2" key="1">
    <citation type="submission" date="2015-05" db="EMBL/GenBank/DDBJ databases">
        <authorList>
            <consortium name="Pathogen Informatics"/>
        </authorList>
    </citation>
    <scope>NUCLEOTIDE SEQUENCE [LARGE SCALE GENOMIC DNA]</scope>
    <source>
        <strain evidence="2">M72</strain>
    </source>
</reference>
<keyword evidence="2" id="KW-1185">Reference proteome</keyword>